<keyword evidence="4 10" id="KW-0816">Tricarboxylic acid cycle</keyword>
<evidence type="ECO:0000259" key="13">
    <source>
        <dbReference type="Pfam" id="PF01274"/>
    </source>
</evidence>
<comment type="cofactor">
    <cofactor evidence="1 10">
        <name>Mg(2+)</name>
        <dbReference type="ChEBI" id="CHEBI:18420"/>
    </cofactor>
</comment>
<feature type="modified residue" description="Cysteine sulfenic acid (-SOH)" evidence="10">
    <location>
        <position position="617"/>
    </location>
</feature>
<feature type="domain" description="Malate synthase TIM barrel" evidence="13">
    <location>
        <begin position="335"/>
        <end position="567"/>
    </location>
</feature>
<name>A0ABW8N0L7_9BURK</name>
<evidence type="ECO:0000259" key="14">
    <source>
        <dbReference type="Pfam" id="PF20656"/>
    </source>
</evidence>
<evidence type="ECO:0000256" key="5">
    <source>
        <dbReference type="ARBA" id="ARBA00022679"/>
    </source>
</evidence>
<dbReference type="NCBIfam" id="NF002825">
    <property type="entry name" value="PRK02999.1"/>
    <property type="match status" value="1"/>
</dbReference>
<evidence type="ECO:0000256" key="6">
    <source>
        <dbReference type="ARBA" id="ARBA00022723"/>
    </source>
</evidence>
<dbReference type="Pfam" id="PF01274">
    <property type="entry name" value="MS_TIM-barrel"/>
    <property type="match status" value="1"/>
</dbReference>
<evidence type="ECO:0000256" key="7">
    <source>
        <dbReference type="ARBA" id="ARBA00022842"/>
    </source>
</evidence>
<evidence type="ECO:0000256" key="8">
    <source>
        <dbReference type="ARBA" id="ARBA00023097"/>
    </source>
</evidence>
<feature type="binding site" evidence="10">
    <location>
        <begin position="452"/>
        <end position="455"/>
    </location>
    <ligand>
        <name>glyoxylate</name>
        <dbReference type="ChEBI" id="CHEBI:36655"/>
    </ligand>
</feature>
<dbReference type="Gene3D" id="1.20.1220.12">
    <property type="entry name" value="Malate synthase, domain III"/>
    <property type="match status" value="1"/>
</dbReference>
<comment type="pathway">
    <text evidence="10 12">Carbohydrate metabolism; glyoxylate cycle; (S)-malate from isocitrate: step 2/2.</text>
</comment>
<dbReference type="Gene3D" id="3.20.20.360">
    <property type="entry name" value="Malate synthase, domain 3"/>
    <property type="match status" value="2"/>
</dbReference>
<feature type="domain" description="Malate synthase N-terminal" evidence="14">
    <location>
        <begin position="13"/>
        <end position="73"/>
    </location>
</feature>
<dbReference type="GO" id="GO:0004474">
    <property type="term" value="F:malate synthase activity"/>
    <property type="evidence" value="ECO:0007669"/>
    <property type="project" value="UniProtKB-EC"/>
</dbReference>
<dbReference type="Pfam" id="PF20659">
    <property type="entry name" value="MS_C"/>
    <property type="match status" value="1"/>
</dbReference>
<feature type="binding site" evidence="10">
    <location>
        <position position="427"/>
    </location>
    <ligand>
        <name>glyoxylate</name>
        <dbReference type="ChEBI" id="CHEBI:36655"/>
    </ligand>
</feature>
<keyword evidence="3 10" id="KW-0963">Cytoplasm</keyword>
<evidence type="ECO:0000259" key="16">
    <source>
        <dbReference type="Pfam" id="PF20659"/>
    </source>
</evidence>
<dbReference type="Pfam" id="PF20656">
    <property type="entry name" value="MS_N"/>
    <property type="match status" value="1"/>
</dbReference>
<feature type="binding site" evidence="10">
    <location>
        <position position="455"/>
    </location>
    <ligand>
        <name>Mg(2+)</name>
        <dbReference type="ChEBI" id="CHEBI:18420"/>
    </ligand>
</feature>
<keyword evidence="2 10" id="KW-0329">Glyoxylate bypass</keyword>
<evidence type="ECO:0000256" key="9">
    <source>
        <dbReference type="ARBA" id="ARBA00047918"/>
    </source>
</evidence>
<keyword evidence="7 10" id="KW-0460">Magnesium</keyword>
<keyword evidence="17" id="KW-0012">Acyltransferase</keyword>
<dbReference type="Proteomes" id="UP001620514">
    <property type="component" value="Unassembled WGS sequence"/>
</dbReference>
<keyword evidence="6 10" id="KW-0479">Metal-binding</keyword>
<feature type="binding site" evidence="10">
    <location>
        <position position="311"/>
    </location>
    <ligand>
        <name>acetyl-CoA</name>
        <dbReference type="ChEBI" id="CHEBI:57288"/>
    </ligand>
</feature>
<dbReference type="RefSeq" id="WP_404614460.1">
    <property type="nucleotide sequence ID" value="NZ_JBIYDN010000047.1"/>
</dbReference>
<evidence type="ECO:0000313" key="17">
    <source>
        <dbReference type="EMBL" id="MFK4448285.1"/>
    </source>
</evidence>
<dbReference type="InterPro" id="IPR048357">
    <property type="entry name" value="MSG_insertion"/>
</dbReference>
<comment type="subunit">
    <text evidence="10">Monomer.</text>
</comment>
<protein>
    <recommendedName>
        <fullName evidence="10 11">Malate synthase G</fullName>
        <ecNumber evidence="10 11">2.3.3.9</ecNumber>
    </recommendedName>
</protein>
<feature type="binding site" evidence="10">
    <location>
        <begin position="124"/>
        <end position="125"/>
    </location>
    <ligand>
        <name>acetyl-CoA</name>
        <dbReference type="ChEBI" id="CHEBI:57288"/>
    </ligand>
</feature>
<dbReference type="InterPro" id="IPR046363">
    <property type="entry name" value="MS_N_TIM-barrel_dom"/>
</dbReference>
<dbReference type="NCBIfam" id="TIGR01345">
    <property type="entry name" value="malate_syn_G"/>
    <property type="match status" value="1"/>
</dbReference>
<evidence type="ECO:0000256" key="3">
    <source>
        <dbReference type="ARBA" id="ARBA00022490"/>
    </source>
</evidence>
<comment type="similarity">
    <text evidence="10 12">Belongs to the malate synthase family. GlcB subfamily.</text>
</comment>
<dbReference type="InterPro" id="IPR048356">
    <property type="entry name" value="MS_N"/>
</dbReference>
<feature type="active site" description="Proton acceptor" evidence="10">
    <location>
        <position position="338"/>
    </location>
</feature>
<evidence type="ECO:0000256" key="1">
    <source>
        <dbReference type="ARBA" id="ARBA00001946"/>
    </source>
</evidence>
<keyword evidence="8 10" id="KW-0558">Oxidation</keyword>
<reference evidence="17 18" key="1">
    <citation type="submission" date="2024-10" db="EMBL/GenBank/DDBJ databases">
        <authorList>
            <person name="Deangelis K."/>
            <person name="Huntemann M."/>
            <person name="Clum A."/>
            <person name="Wang J."/>
            <person name="Palaniappan K."/>
            <person name="Ritter S."/>
            <person name="Chen I.-M."/>
            <person name="Stamatis D."/>
            <person name="Reddy T."/>
            <person name="O'Malley R."/>
            <person name="Daum C."/>
            <person name="Ng V."/>
            <person name="Ivanova N."/>
            <person name="Kyrpides N."/>
            <person name="Woyke T."/>
        </authorList>
    </citation>
    <scope>NUCLEOTIDE SEQUENCE [LARGE SCALE GENOMIC DNA]</scope>
    <source>
        <strain evidence="17 18">GAS97</strain>
    </source>
</reference>
<dbReference type="InterPro" id="IPR048355">
    <property type="entry name" value="MS_C"/>
</dbReference>
<comment type="caution">
    <text evidence="17">The sequence shown here is derived from an EMBL/GenBank/DDBJ whole genome shotgun (WGS) entry which is preliminary data.</text>
</comment>
<evidence type="ECO:0000256" key="10">
    <source>
        <dbReference type="HAMAP-Rule" id="MF_00641"/>
    </source>
</evidence>
<proteinExistence type="inferred from homology"/>
<comment type="catalytic activity">
    <reaction evidence="9 10 12">
        <text>glyoxylate + acetyl-CoA + H2O = (S)-malate + CoA + H(+)</text>
        <dbReference type="Rhea" id="RHEA:18181"/>
        <dbReference type="ChEBI" id="CHEBI:15377"/>
        <dbReference type="ChEBI" id="CHEBI:15378"/>
        <dbReference type="ChEBI" id="CHEBI:15589"/>
        <dbReference type="ChEBI" id="CHEBI:36655"/>
        <dbReference type="ChEBI" id="CHEBI:57287"/>
        <dbReference type="ChEBI" id="CHEBI:57288"/>
        <dbReference type="EC" id="2.3.3.9"/>
    </reaction>
</comment>
<dbReference type="PANTHER" id="PTHR42739:SF1">
    <property type="entry name" value="MALATE SYNTHASE G"/>
    <property type="match status" value="1"/>
</dbReference>
<organism evidence="17 18">
    <name type="scientific">Caballeronia udeis</name>
    <dbReference type="NCBI Taxonomy" id="1232866"/>
    <lineage>
        <taxon>Bacteria</taxon>
        <taxon>Pseudomonadati</taxon>
        <taxon>Pseudomonadota</taxon>
        <taxon>Betaproteobacteria</taxon>
        <taxon>Burkholderiales</taxon>
        <taxon>Burkholderiaceae</taxon>
        <taxon>Caballeronia</taxon>
    </lineage>
</organism>
<feature type="binding site" evidence="10">
    <location>
        <position position="274"/>
    </location>
    <ligand>
        <name>acetyl-CoA</name>
        <dbReference type="ChEBI" id="CHEBI:57288"/>
    </ligand>
</feature>
<dbReference type="InterPro" id="IPR001465">
    <property type="entry name" value="Malate_synthase_TIM"/>
</dbReference>
<evidence type="ECO:0000256" key="2">
    <source>
        <dbReference type="ARBA" id="ARBA00022435"/>
    </source>
</evidence>
<evidence type="ECO:0000256" key="12">
    <source>
        <dbReference type="RuleBase" id="RU003572"/>
    </source>
</evidence>
<evidence type="ECO:0000256" key="4">
    <source>
        <dbReference type="ARBA" id="ARBA00022532"/>
    </source>
</evidence>
<dbReference type="SUPFAM" id="SSF51645">
    <property type="entry name" value="Malate synthase G"/>
    <property type="match status" value="1"/>
</dbReference>
<evidence type="ECO:0000259" key="15">
    <source>
        <dbReference type="Pfam" id="PF20658"/>
    </source>
</evidence>
<dbReference type="CDD" id="cd00728">
    <property type="entry name" value="malate_synt_G"/>
    <property type="match status" value="1"/>
</dbReference>
<dbReference type="InterPro" id="IPR011076">
    <property type="entry name" value="Malate_synth_sf"/>
</dbReference>
<feature type="domain" description="Malate synthase C-terminal" evidence="16">
    <location>
        <begin position="591"/>
        <end position="686"/>
    </location>
</feature>
<dbReference type="PANTHER" id="PTHR42739">
    <property type="entry name" value="MALATE SYNTHASE G"/>
    <property type="match status" value="1"/>
</dbReference>
<feature type="binding site" evidence="10">
    <location>
        <position position="338"/>
    </location>
    <ligand>
        <name>glyoxylate</name>
        <dbReference type="ChEBI" id="CHEBI:36655"/>
    </ligand>
</feature>
<dbReference type="EC" id="2.3.3.9" evidence="10 11"/>
<evidence type="ECO:0000256" key="11">
    <source>
        <dbReference type="NCBIfam" id="TIGR01345"/>
    </source>
</evidence>
<evidence type="ECO:0000313" key="18">
    <source>
        <dbReference type="Proteomes" id="UP001620514"/>
    </source>
</evidence>
<feature type="active site" description="Proton donor" evidence="10">
    <location>
        <position position="631"/>
    </location>
</feature>
<sequence length="722" mass="79206">MIEHNGLKVAAVFSKFVNEEALPGTGVDAQAFWREFDALVHDLAPKNRGLLAERDRLQSELDTWHQSHPGPVRDLKAYRAFLERIGYIVPAMASTEAKATTSNVDREIAEQAGPQLIVPLSNRRYSLNAANARWGSLYDALYGSDAIPDTDGAERQKAFNPKRGAKVIARARAFLDKAAPLANGSHADATLYAIEGSQLKITLKNGTTGLKSPVQLTGFQGLASAPSTVLLKHNGLHFEIQIDAQDPIGKTDAAHVKDVLLEAAVTTIIDCEDSVAAVDAADKVQLYRNWMGLMKGDLAEQVTKNGKTFTRRMNPDREYETPHGSTLKLHGRSLLFIRNVGHLMTNPTVVDREGHEIPEGILDAVMTSLGAMHDLQRKLNSRTGSIYIVKPKMHGPAEVALSNELFGRVEDLLGLPRNTIKMGIMDEERRTSVNLQACIGAASARVAFINTGFLDRTGDEMHSAMQAGPMLRKGDMKASAWIKAYERNNVLAGLSSGLRGRAQIGKGMWAMPDLMHAMLEQKIGHLEAGANTAWVPSPTAATLHALHYHMVDVQAVQQELERTSYEGVRDELLDGLLSIPVVEKANWSDEEIKAEIENNAQGILGYVVRWVDQGVGCSKVPDIHDVGLMEDRATLRISSQHIANWLFHGVVTKEQVQQTLERMATVVDAQNAEDPQYKPMAPDYQASLAFKAACALVFEGCAQPSGYTEPLLHKFRLEVKPH</sequence>
<dbReference type="InterPro" id="IPR006253">
    <property type="entry name" value="Malate_synthG"/>
</dbReference>
<feature type="binding site" evidence="10">
    <location>
        <position position="427"/>
    </location>
    <ligand>
        <name>Mg(2+)</name>
        <dbReference type="ChEBI" id="CHEBI:18420"/>
    </ligand>
</feature>
<comment type="function">
    <text evidence="10">Involved in the glycolate utilization. Catalyzes the condensation and subsequent hydrolysis of acetyl-coenzyme A (acetyl-CoA) and glyoxylate to form malate and CoA.</text>
</comment>
<feature type="domain" description="Malate synthase G alpha-beta insertion" evidence="15">
    <location>
        <begin position="159"/>
        <end position="233"/>
    </location>
</feature>
<dbReference type="Pfam" id="PF20658">
    <property type="entry name" value="MSG_insertion"/>
    <property type="match status" value="1"/>
</dbReference>
<dbReference type="InterPro" id="IPR044856">
    <property type="entry name" value="Malate_synth_C_sf"/>
</dbReference>
<dbReference type="EMBL" id="JBIYDN010000047">
    <property type="protein sequence ID" value="MFK4448285.1"/>
    <property type="molecule type" value="Genomic_DNA"/>
</dbReference>
<accession>A0ABW8N0L7</accession>
<gene>
    <name evidence="10" type="primary">glcB</name>
    <name evidence="17" type="ORF">ABH943_008329</name>
</gene>
<comment type="subcellular location">
    <subcellularLocation>
        <location evidence="10 12">Cytoplasm</location>
    </subcellularLocation>
</comment>
<feature type="binding site" evidence="10">
    <location>
        <position position="536"/>
    </location>
    <ligand>
        <name>acetyl-CoA</name>
        <dbReference type="ChEBI" id="CHEBI:57288"/>
    </ligand>
</feature>
<comment type="caution">
    <text evidence="10">Lacks conserved residue(s) required for the propagation of feature annotation.</text>
</comment>
<keyword evidence="18" id="KW-1185">Reference proteome</keyword>
<reference evidence="17 18" key="2">
    <citation type="submission" date="2024-11" db="EMBL/GenBank/DDBJ databases">
        <title>Using genomics to understand microbial adaptation to soil warming.</title>
        <authorList>
            <person name="Deangelis K.M. PhD."/>
        </authorList>
    </citation>
    <scope>NUCLEOTIDE SEQUENCE [LARGE SCALE GENOMIC DNA]</scope>
    <source>
        <strain evidence="17 18">GAS97</strain>
    </source>
</reference>
<dbReference type="HAMAP" id="MF_00641">
    <property type="entry name" value="Malate_synth_G"/>
    <property type="match status" value="1"/>
</dbReference>
<keyword evidence="5 10" id="KW-0808">Transferase</keyword>